<dbReference type="Gramene" id="Zm00001eb021410_T001">
    <property type="protein sequence ID" value="Zm00001eb021410_P001"/>
    <property type="gene ID" value="Zm00001eb021410"/>
</dbReference>
<sequence>MAYFLAVFWGLGSSSCTRLGTLFSSFLTSLAFAGHPIRLATACAAASRAPFDLASSRRTRSRTHPCSPTSRFMSMLPETLQMVAAAACWAPTEPSRSTCARRGSTQSDTRLSGGTTVTRFRSAATGGSCGSGPSRHSAAYSLEPRTTPESRMLIMTRTTPSSASACRTSGTAEMFLSAPDAADCVIESPVWHMSMRARKPLWPTIARAMSADMDSRCSVMTAFSRPTRLPDSASRMSGGSAPSDTSKPSQLPDSASKHKTVAAFSLTLGVVAVSSCTSAATLPRPSADSTLFSSSRRASSRPSTARCFASACPICSLASSSRTSTCAPAADAVSAGAAGTVASDNTPVLTRREQSLRLRSSFPASASRSLCICSFPAFGGSWQRAPSSAASASVAATDCNSSRQSEFLEKQGWLDRSDRHCGSLPSLAAIAFHRPPKPVAARAAARAGGTSPRARSSSSSAVAPPATAGQLPKLISWQLGHQKLVNLKCSLLRI</sequence>
<evidence type="ECO:0000313" key="3">
    <source>
        <dbReference type="Proteomes" id="UP000007305"/>
    </source>
</evidence>
<feature type="region of interest" description="Disordered" evidence="1">
    <location>
        <begin position="445"/>
        <end position="465"/>
    </location>
</feature>
<accession>A0A804LMG0</accession>
<feature type="compositionally biased region" description="Polar residues" evidence="1">
    <location>
        <begin position="234"/>
        <end position="253"/>
    </location>
</feature>
<reference evidence="2" key="2">
    <citation type="submission" date="2019-07" db="EMBL/GenBank/DDBJ databases">
        <authorList>
            <person name="Seetharam A."/>
            <person name="Woodhouse M."/>
            <person name="Cannon E."/>
        </authorList>
    </citation>
    <scope>NUCLEOTIDE SEQUENCE [LARGE SCALE GENOMIC DNA]</scope>
    <source>
        <strain evidence="2">cv. B73</strain>
    </source>
</reference>
<reference evidence="2" key="3">
    <citation type="submission" date="2021-05" db="UniProtKB">
        <authorList>
            <consortium name="EnsemblPlants"/>
        </authorList>
    </citation>
    <scope>IDENTIFICATION</scope>
    <source>
        <strain evidence="2">cv. B73</strain>
    </source>
</reference>
<reference evidence="3" key="1">
    <citation type="submission" date="2015-12" db="EMBL/GenBank/DDBJ databases">
        <title>Update maize B73 reference genome by single molecule sequencing technologies.</title>
        <authorList>
            <consortium name="Maize Genome Sequencing Project"/>
            <person name="Ware D."/>
        </authorList>
    </citation>
    <scope>NUCLEOTIDE SEQUENCE [LARGE SCALE GENOMIC DNA]</scope>
    <source>
        <strain evidence="3">cv. B73</strain>
    </source>
</reference>
<feature type="region of interest" description="Disordered" evidence="1">
    <location>
        <begin position="227"/>
        <end position="256"/>
    </location>
</feature>
<organism evidence="2 3">
    <name type="scientific">Zea mays</name>
    <name type="common">Maize</name>
    <dbReference type="NCBI Taxonomy" id="4577"/>
    <lineage>
        <taxon>Eukaryota</taxon>
        <taxon>Viridiplantae</taxon>
        <taxon>Streptophyta</taxon>
        <taxon>Embryophyta</taxon>
        <taxon>Tracheophyta</taxon>
        <taxon>Spermatophyta</taxon>
        <taxon>Magnoliopsida</taxon>
        <taxon>Liliopsida</taxon>
        <taxon>Poales</taxon>
        <taxon>Poaceae</taxon>
        <taxon>PACMAD clade</taxon>
        <taxon>Panicoideae</taxon>
        <taxon>Andropogonodae</taxon>
        <taxon>Andropogoneae</taxon>
        <taxon>Tripsacinae</taxon>
        <taxon>Zea</taxon>
    </lineage>
</organism>
<dbReference type="InParanoid" id="A0A804LMG0"/>
<dbReference type="Proteomes" id="UP000007305">
    <property type="component" value="Chromosome 1"/>
</dbReference>
<evidence type="ECO:0000313" key="2">
    <source>
        <dbReference type="EnsemblPlants" id="Zm00001eb021410_P001"/>
    </source>
</evidence>
<dbReference type="AlphaFoldDB" id="A0A804LMG0"/>
<name>A0A804LMG0_MAIZE</name>
<evidence type="ECO:0000256" key="1">
    <source>
        <dbReference type="SAM" id="MobiDB-lite"/>
    </source>
</evidence>
<dbReference type="FunCoup" id="A0A804LMG0">
    <property type="interactions" value="472"/>
</dbReference>
<protein>
    <submittedName>
        <fullName evidence="2">Uncharacterized protein</fullName>
    </submittedName>
</protein>
<dbReference type="EnsemblPlants" id="Zm00001eb021410_T001">
    <property type="protein sequence ID" value="Zm00001eb021410_P001"/>
    <property type="gene ID" value="Zm00001eb021410"/>
</dbReference>
<proteinExistence type="predicted"/>
<keyword evidence="3" id="KW-1185">Reference proteome</keyword>